<dbReference type="Proteomes" id="UP000533724">
    <property type="component" value="Unassembled WGS sequence"/>
</dbReference>
<organism evidence="2 3">
    <name type="scientific">Rhizobium esperanzae</name>
    <dbReference type="NCBI Taxonomy" id="1967781"/>
    <lineage>
        <taxon>Bacteria</taxon>
        <taxon>Pseudomonadati</taxon>
        <taxon>Pseudomonadota</taxon>
        <taxon>Alphaproteobacteria</taxon>
        <taxon>Hyphomicrobiales</taxon>
        <taxon>Rhizobiaceae</taxon>
        <taxon>Rhizobium/Agrobacterium group</taxon>
        <taxon>Rhizobium</taxon>
    </lineage>
</organism>
<reference evidence="2 3" key="1">
    <citation type="submission" date="2020-08" db="EMBL/GenBank/DDBJ databases">
        <title>Genomic Encyclopedia of Type Strains, Phase IV (KMG-V): Genome sequencing to study the core and pangenomes of soil and plant-associated prokaryotes.</title>
        <authorList>
            <person name="Whitman W."/>
        </authorList>
    </citation>
    <scope>NUCLEOTIDE SEQUENCE [LARGE SCALE GENOMIC DNA]</scope>
    <source>
        <strain evidence="2 3">SEMIA 414</strain>
    </source>
</reference>
<evidence type="ECO:0000256" key="1">
    <source>
        <dbReference type="SAM" id="MobiDB-lite"/>
    </source>
</evidence>
<protein>
    <submittedName>
        <fullName evidence="2">Uncharacterized protein</fullName>
    </submittedName>
</protein>
<sequence>MSGDWKDHLRDQLEDFVDALVVKGAKQSDVYETIVQEIGNLRDAYDRDPDPAEDRPGAEAEEPSNEWPGALP</sequence>
<proteinExistence type="predicted"/>
<name>A0A7W6UMA6_9HYPH</name>
<dbReference type="AlphaFoldDB" id="A0A7W6UMA6"/>
<dbReference type="EMBL" id="JACIHI010000009">
    <property type="protein sequence ID" value="MBB4440715.1"/>
    <property type="molecule type" value="Genomic_DNA"/>
</dbReference>
<gene>
    <name evidence="2" type="ORF">GGE15_003992</name>
</gene>
<accession>A0A7W6UMA6</accession>
<evidence type="ECO:0000313" key="3">
    <source>
        <dbReference type="Proteomes" id="UP000533724"/>
    </source>
</evidence>
<comment type="caution">
    <text evidence="2">The sequence shown here is derived from an EMBL/GenBank/DDBJ whole genome shotgun (WGS) entry which is preliminary data.</text>
</comment>
<feature type="region of interest" description="Disordered" evidence="1">
    <location>
        <begin position="40"/>
        <end position="72"/>
    </location>
</feature>
<evidence type="ECO:0000313" key="2">
    <source>
        <dbReference type="EMBL" id="MBB4440715.1"/>
    </source>
</evidence>
<feature type="compositionally biased region" description="Basic and acidic residues" evidence="1">
    <location>
        <begin position="43"/>
        <end position="58"/>
    </location>
</feature>
<dbReference type="RefSeq" id="WP_184500347.1">
    <property type="nucleotide sequence ID" value="NZ_JACIHI010000009.1"/>
</dbReference>